<name>A0A7J7MVK2_9MAGN</name>
<keyword evidence="1" id="KW-0694">RNA-binding</keyword>
<keyword evidence="3" id="KW-1133">Transmembrane helix</keyword>
<evidence type="ECO:0000256" key="1">
    <source>
        <dbReference type="RuleBase" id="RU363098"/>
    </source>
</evidence>
<keyword evidence="6" id="KW-1185">Reference proteome</keyword>
<dbReference type="Proteomes" id="UP000541444">
    <property type="component" value="Unassembled WGS sequence"/>
</dbReference>
<feature type="non-terminal residue" evidence="5">
    <location>
        <position position="1"/>
    </location>
</feature>
<accession>A0A7J7MVK2</accession>
<dbReference type="PANTHER" id="PTHR23079">
    <property type="entry name" value="RNA-DEPENDENT RNA POLYMERASE"/>
    <property type="match status" value="1"/>
</dbReference>
<keyword evidence="1" id="KW-0943">RNA-mediated gene silencing</keyword>
<keyword evidence="3" id="KW-0472">Membrane</keyword>
<evidence type="ECO:0000256" key="2">
    <source>
        <dbReference type="SAM" id="MobiDB-lite"/>
    </source>
</evidence>
<evidence type="ECO:0000313" key="5">
    <source>
        <dbReference type="EMBL" id="KAF6158923.1"/>
    </source>
</evidence>
<gene>
    <name evidence="5" type="ORF">GIB67_012340</name>
</gene>
<protein>
    <recommendedName>
        <fullName evidence="1">RNA-dependent RNA polymerase</fullName>
        <ecNumber evidence="1">2.7.7.48</ecNumber>
    </recommendedName>
</protein>
<dbReference type="InterPro" id="IPR007855">
    <property type="entry name" value="RDRP"/>
</dbReference>
<evidence type="ECO:0000256" key="3">
    <source>
        <dbReference type="SAM" id="Phobius"/>
    </source>
</evidence>
<comment type="similarity">
    <text evidence="1">Belongs to the RdRP family.</text>
</comment>
<keyword evidence="3" id="KW-0812">Transmembrane</keyword>
<dbReference type="GO" id="GO:0031380">
    <property type="term" value="C:nuclear RNA-directed RNA polymerase complex"/>
    <property type="evidence" value="ECO:0007669"/>
    <property type="project" value="TreeGrafter"/>
</dbReference>
<sequence length="547" mass="61569">AAGMRLGRDAIVLTQKDTMRSIGFLSQSMNEGKYNVETPIVSYCRQGSLMEVNTTVQTSEGGEKLRSTNLSPHRSSANEEKKLTTIYRRILSVHGSVIVIGDKKFEFLAFSSSQLRDNSAWMFASQNGLSSTTIRQWMGEFREIRNVTKHASRLGQSFSSSKETLIVNREEIEVIHDVEIESDMKFIAHKLAALGPFGLFTQFILRSFSVGSTNEDISSRFIGMSNIFSSDLMNTVRVLMVTEIVSRVRHNVTKVRPRINKVNVRLNIIWVMLINIEVVVRLMVMPMLMLLVECLQSSVTRVETRIFSEGNGDNTVRNVRVKEAEDEMRFLCPALRPNKGLLIVEEAIQVAQKLQLKVEVLVRVQLLLNVSNLVTELVYLMRLEVEFMLVPDAELLFCMSNLFAQAKRPGSCLGSRPGTVDDGLVVIVLCPYREKVKLLGKVKLGGFGVKDNRAMVRADDEQVMKSGIRKEGAPENGDEGSVKPLLSQITPFTSVRPSERYPRVSQVNQSRIEDEVPERYLAAGHKLKSKASEWVRSSIFAMELEKE</sequence>
<dbReference type="PANTHER" id="PTHR23079:SF1">
    <property type="entry name" value="RNA-DEPENDENT RNA POLYMERASE 1"/>
    <property type="match status" value="1"/>
</dbReference>
<keyword evidence="1" id="KW-0696">RNA-directed RNA polymerase</keyword>
<dbReference type="AlphaFoldDB" id="A0A7J7MVK2"/>
<feature type="transmembrane region" description="Helical" evidence="3">
    <location>
        <begin position="268"/>
        <end position="292"/>
    </location>
</feature>
<keyword evidence="1" id="KW-0548">Nucleotidyltransferase</keyword>
<dbReference type="EC" id="2.7.7.48" evidence="1"/>
<evidence type="ECO:0000259" key="4">
    <source>
        <dbReference type="Pfam" id="PF05183"/>
    </source>
</evidence>
<comment type="catalytic activity">
    <reaction evidence="1">
        <text>RNA(n) + a ribonucleoside 5'-triphosphate = RNA(n+1) + diphosphate</text>
        <dbReference type="Rhea" id="RHEA:21248"/>
        <dbReference type="Rhea" id="RHEA-COMP:14527"/>
        <dbReference type="Rhea" id="RHEA-COMP:17342"/>
        <dbReference type="ChEBI" id="CHEBI:33019"/>
        <dbReference type="ChEBI" id="CHEBI:61557"/>
        <dbReference type="ChEBI" id="CHEBI:140395"/>
        <dbReference type="EC" id="2.7.7.48"/>
    </reaction>
</comment>
<dbReference type="InterPro" id="IPR057596">
    <property type="entry name" value="RDRP_core"/>
</dbReference>
<proteinExistence type="inferred from homology"/>
<feature type="region of interest" description="Disordered" evidence="2">
    <location>
        <begin position="56"/>
        <end position="77"/>
    </location>
</feature>
<dbReference type="EMBL" id="JACGCM010001215">
    <property type="protein sequence ID" value="KAF6158923.1"/>
    <property type="molecule type" value="Genomic_DNA"/>
</dbReference>
<dbReference type="GO" id="GO:0030422">
    <property type="term" value="P:siRNA processing"/>
    <property type="evidence" value="ECO:0007669"/>
    <property type="project" value="TreeGrafter"/>
</dbReference>
<organism evidence="5 6">
    <name type="scientific">Kingdonia uniflora</name>
    <dbReference type="NCBI Taxonomy" id="39325"/>
    <lineage>
        <taxon>Eukaryota</taxon>
        <taxon>Viridiplantae</taxon>
        <taxon>Streptophyta</taxon>
        <taxon>Embryophyta</taxon>
        <taxon>Tracheophyta</taxon>
        <taxon>Spermatophyta</taxon>
        <taxon>Magnoliopsida</taxon>
        <taxon>Ranunculales</taxon>
        <taxon>Circaeasteraceae</taxon>
        <taxon>Kingdonia</taxon>
    </lineage>
</organism>
<dbReference type="GO" id="GO:0003723">
    <property type="term" value="F:RNA binding"/>
    <property type="evidence" value="ECO:0007669"/>
    <property type="project" value="UniProtKB-KW"/>
</dbReference>
<evidence type="ECO:0000313" key="6">
    <source>
        <dbReference type="Proteomes" id="UP000541444"/>
    </source>
</evidence>
<dbReference type="OrthoDB" id="1602082at2759"/>
<dbReference type="Pfam" id="PF05183">
    <property type="entry name" value="RdRP"/>
    <property type="match status" value="1"/>
</dbReference>
<feature type="domain" description="RDRP core" evidence="4">
    <location>
        <begin position="75"/>
        <end position="180"/>
    </location>
</feature>
<comment type="caution">
    <text evidence="5">The sequence shown here is derived from an EMBL/GenBank/DDBJ whole genome shotgun (WGS) entry which is preliminary data.</text>
</comment>
<comment type="function">
    <text evidence="1">Probably involved in the RNA silencing pathway and required for the generation of small interfering RNAs (siRNAs).</text>
</comment>
<dbReference type="GO" id="GO:0003968">
    <property type="term" value="F:RNA-directed RNA polymerase activity"/>
    <property type="evidence" value="ECO:0007669"/>
    <property type="project" value="UniProtKB-KW"/>
</dbReference>
<keyword evidence="1" id="KW-0808">Transferase</keyword>
<reference evidence="5 6" key="1">
    <citation type="journal article" date="2020" name="IScience">
        <title>Genome Sequencing of the Endangered Kingdonia uniflora (Circaeasteraceae, Ranunculales) Reveals Potential Mechanisms of Evolutionary Specialization.</title>
        <authorList>
            <person name="Sun Y."/>
            <person name="Deng T."/>
            <person name="Zhang A."/>
            <person name="Moore M.J."/>
            <person name="Landis J.B."/>
            <person name="Lin N."/>
            <person name="Zhang H."/>
            <person name="Zhang X."/>
            <person name="Huang J."/>
            <person name="Zhang X."/>
            <person name="Sun H."/>
            <person name="Wang H."/>
        </authorList>
    </citation>
    <scope>NUCLEOTIDE SEQUENCE [LARGE SCALE GENOMIC DNA]</scope>
    <source>
        <strain evidence="5">TB1705</strain>
        <tissue evidence="5">Leaf</tissue>
    </source>
</reference>